<dbReference type="InterPro" id="IPR010985">
    <property type="entry name" value="Ribbon_hlx_hlx"/>
</dbReference>
<protein>
    <recommendedName>
        <fullName evidence="4">Ribbon-helix-helix protein, CopG family</fullName>
    </recommendedName>
</protein>
<evidence type="ECO:0008006" key="4">
    <source>
        <dbReference type="Google" id="ProtNLM"/>
    </source>
</evidence>
<proteinExistence type="predicted"/>
<comment type="caution">
    <text evidence="2">The sequence shown here is derived from an EMBL/GenBank/DDBJ whole genome shotgun (WGS) entry which is preliminary data.</text>
</comment>
<organism evidence="2 3">
    <name type="scientific">Jiangella rhizosphaerae</name>
    <dbReference type="NCBI Taxonomy" id="2293569"/>
    <lineage>
        <taxon>Bacteria</taxon>
        <taxon>Bacillati</taxon>
        <taxon>Actinomycetota</taxon>
        <taxon>Actinomycetes</taxon>
        <taxon>Jiangellales</taxon>
        <taxon>Jiangellaceae</taxon>
        <taxon>Jiangella</taxon>
    </lineage>
</organism>
<evidence type="ECO:0000313" key="3">
    <source>
        <dbReference type="Proteomes" id="UP000284057"/>
    </source>
</evidence>
<evidence type="ECO:0000313" key="2">
    <source>
        <dbReference type="EMBL" id="RIQ15711.1"/>
    </source>
</evidence>
<dbReference type="OrthoDB" id="3695326at2"/>
<dbReference type="Proteomes" id="UP000284057">
    <property type="component" value="Unassembled WGS sequence"/>
</dbReference>
<dbReference type="RefSeq" id="WP_119662250.1">
    <property type="nucleotide sequence ID" value="NZ_QUAL01000321.1"/>
</dbReference>
<dbReference type="GO" id="GO:0006355">
    <property type="term" value="P:regulation of DNA-templated transcription"/>
    <property type="evidence" value="ECO:0007669"/>
    <property type="project" value="InterPro"/>
</dbReference>
<name>A0A418KK44_9ACTN</name>
<gene>
    <name evidence="2" type="ORF">DY240_24010</name>
</gene>
<reference evidence="2 3" key="1">
    <citation type="submission" date="2018-09" db="EMBL/GenBank/DDBJ databases">
        <title>Isolation, diversity and antifungal activity of actinobacteria from wheat.</title>
        <authorList>
            <person name="Han C."/>
        </authorList>
    </citation>
    <scope>NUCLEOTIDE SEQUENCE [LARGE SCALE GENOMIC DNA]</scope>
    <source>
        <strain evidence="2 3">NEAU-YY265</strain>
    </source>
</reference>
<keyword evidence="3" id="KW-1185">Reference proteome</keyword>
<dbReference type="SUPFAM" id="SSF47598">
    <property type="entry name" value="Ribbon-helix-helix"/>
    <property type="match status" value="1"/>
</dbReference>
<evidence type="ECO:0000256" key="1">
    <source>
        <dbReference type="SAM" id="MobiDB-lite"/>
    </source>
</evidence>
<dbReference type="EMBL" id="QUAL01000321">
    <property type="protein sequence ID" value="RIQ15711.1"/>
    <property type="molecule type" value="Genomic_DNA"/>
</dbReference>
<feature type="compositionally biased region" description="Basic and acidic residues" evidence="1">
    <location>
        <begin position="68"/>
        <end position="77"/>
    </location>
</feature>
<dbReference type="AlphaFoldDB" id="A0A418KK44"/>
<sequence>MANLTLKIDDDLLRRARIQALEQGTSVNAVIRRYLEAFTGGDHRAQGLHRFLALAGETPTGSGPEGRTWSRDDLYDR</sequence>
<accession>A0A418KK44</accession>
<feature type="region of interest" description="Disordered" evidence="1">
    <location>
        <begin position="55"/>
        <end position="77"/>
    </location>
</feature>